<dbReference type="SUPFAM" id="SSF46689">
    <property type="entry name" value="Homeodomain-like"/>
    <property type="match status" value="1"/>
</dbReference>
<evidence type="ECO:0000256" key="1">
    <source>
        <dbReference type="ARBA" id="ARBA00023125"/>
    </source>
</evidence>
<name>A0A318NLB7_9ACTN</name>
<dbReference type="PROSITE" id="PS50977">
    <property type="entry name" value="HTH_TETR_2"/>
    <property type="match status" value="1"/>
</dbReference>
<keyword evidence="6" id="KW-1185">Reference proteome</keyword>
<dbReference type="Gene3D" id="1.10.10.60">
    <property type="entry name" value="Homeodomain-like"/>
    <property type="match status" value="1"/>
</dbReference>
<dbReference type="InterPro" id="IPR039536">
    <property type="entry name" value="TetR_C_Proteobacteria"/>
</dbReference>
<dbReference type="Proteomes" id="UP000248333">
    <property type="component" value="Unassembled WGS sequence"/>
</dbReference>
<dbReference type="InterPro" id="IPR001647">
    <property type="entry name" value="HTH_TetR"/>
</dbReference>
<gene>
    <name evidence="5" type="ORF">C7C45_29960</name>
</gene>
<sequence length="231" mass="25370">MASTDHEDGTAATRPRRGRGDKAAAIAHAACEVFGRDGYTRASIDTIAAEAGASTRTLYNHFPGGKAELFRSVMQWSAGQVRDEQLVRLRKFLDPQRPPRPEDLERDLLALARAWVALMTDFRDHFALVRHIHGEAGHVPPEVLDAWQEAGPRRVSRELTVVMAALADHGLLDVHGNPAQATAHFMALISAEIAQRSYWGVIPLPPEETDRITAVGVQTFLRAYGAAGRPR</sequence>
<dbReference type="InterPro" id="IPR009057">
    <property type="entry name" value="Homeodomain-like_sf"/>
</dbReference>
<comment type="caution">
    <text evidence="5">The sequence shown here is derived from an EMBL/GenBank/DDBJ whole genome shotgun (WGS) entry which is preliminary data.</text>
</comment>
<dbReference type="GO" id="GO:0000976">
    <property type="term" value="F:transcription cis-regulatory region binding"/>
    <property type="evidence" value="ECO:0007669"/>
    <property type="project" value="TreeGrafter"/>
</dbReference>
<accession>A0A318NLB7</accession>
<feature type="DNA-binding region" description="H-T-H motif" evidence="2">
    <location>
        <begin position="43"/>
        <end position="62"/>
    </location>
</feature>
<keyword evidence="1 2" id="KW-0238">DNA-binding</keyword>
<evidence type="ECO:0000256" key="2">
    <source>
        <dbReference type="PROSITE-ProRule" id="PRU00335"/>
    </source>
</evidence>
<feature type="region of interest" description="Disordered" evidence="3">
    <location>
        <begin position="1"/>
        <end position="21"/>
    </location>
</feature>
<reference evidence="5 6" key="1">
    <citation type="submission" date="2018-03" db="EMBL/GenBank/DDBJ databases">
        <title>Bioinformatic expansion and discovery of thiopeptide antibiotics.</title>
        <authorList>
            <person name="Schwalen C.J."/>
            <person name="Hudson G.A."/>
            <person name="Mitchell D.A."/>
        </authorList>
    </citation>
    <scope>NUCLEOTIDE SEQUENCE [LARGE SCALE GENOMIC DNA]</scope>
    <source>
        <strain evidence="5 6">NRRL 8041</strain>
    </source>
</reference>
<protein>
    <submittedName>
        <fullName evidence="5">TetR family transcriptional regulator</fullName>
    </submittedName>
</protein>
<dbReference type="GO" id="GO:0003700">
    <property type="term" value="F:DNA-binding transcription factor activity"/>
    <property type="evidence" value="ECO:0007669"/>
    <property type="project" value="TreeGrafter"/>
</dbReference>
<dbReference type="Pfam" id="PF00440">
    <property type="entry name" value="TetR_N"/>
    <property type="match status" value="1"/>
</dbReference>
<organism evidence="5 6">
    <name type="scientific">Micromonospora arborensis</name>
    <dbReference type="NCBI Taxonomy" id="2116518"/>
    <lineage>
        <taxon>Bacteria</taxon>
        <taxon>Bacillati</taxon>
        <taxon>Actinomycetota</taxon>
        <taxon>Actinomycetes</taxon>
        <taxon>Micromonosporales</taxon>
        <taxon>Micromonosporaceae</taxon>
        <taxon>Micromonospora</taxon>
    </lineage>
</organism>
<dbReference type="PANTHER" id="PTHR30055">
    <property type="entry name" value="HTH-TYPE TRANSCRIPTIONAL REGULATOR RUTR"/>
    <property type="match status" value="1"/>
</dbReference>
<evidence type="ECO:0000256" key="3">
    <source>
        <dbReference type="SAM" id="MobiDB-lite"/>
    </source>
</evidence>
<evidence type="ECO:0000313" key="6">
    <source>
        <dbReference type="Proteomes" id="UP000248333"/>
    </source>
</evidence>
<proteinExistence type="predicted"/>
<dbReference type="AlphaFoldDB" id="A0A318NLB7"/>
<dbReference type="Pfam" id="PF14246">
    <property type="entry name" value="TetR_C_7"/>
    <property type="match status" value="1"/>
</dbReference>
<dbReference type="PANTHER" id="PTHR30055:SF146">
    <property type="entry name" value="HTH-TYPE TRANSCRIPTIONAL DUAL REGULATOR CECR"/>
    <property type="match status" value="1"/>
</dbReference>
<evidence type="ECO:0000313" key="5">
    <source>
        <dbReference type="EMBL" id="PYC64768.1"/>
    </source>
</evidence>
<evidence type="ECO:0000259" key="4">
    <source>
        <dbReference type="PROSITE" id="PS50977"/>
    </source>
</evidence>
<dbReference type="InterPro" id="IPR050109">
    <property type="entry name" value="HTH-type_TetR-like_transc_reg"/>
</dbReference>
<feature type="domain" description="HTH tetR-type" evidence="4">
    <location>
        <begin position="20"/>
        <end position="80"/>
    </location>
</feature>
<dbReference type="Gene3D" id="1.10.357.10">
    <property type="entry name" value="Tetracycline Repressor, domain 2"/>
    <property type="match status" value="1"/>
</dbReference>
<dbReference type="OrthoDB" id="7186128at2"/>
<dbReference type="EMBL" id="PYBV01000051">
    <property type="protein sequence ID" value="PYC64768.1"/>
    <property type="molecule type" value="Genomic_DNA"/>
</dbReference>
<dbReference type="RefSeq" id="WP_110567747.1">
    <property type="nucleotide sequence ID" value="NZ_PYBV01000051.1"/>
</dbReference>